<evidence type="ECO:0000313" key="1">
    <source>
        <dbReference type="EMBL" id="KAG5595042.1"/>
    </source>
</evidence>
<dbReference type="AlphaFoldDB" id="A0A9J5Y4W4"/>
<proteinExistence type="predicted"/>
<dbReference type="Proteomes" id="UP000824120">
    <property type="component" value="Chromosome 7"/>
</dbReference>
<reference evidence="1 2" key="1">
    <citation type="submission" date="2020-09" db="EMBL/GenBank/DDBJ databases">
        <title>De no assembly of potato wild relative species, Solanum commersonii.</title>
        <authorList>
            <person name="Cho K."/>
        </authorList>
    </citation>
    <scope>NUCLEOTIDE SEQUENCE [LARGE SCALE GENOMIC DNA]</scope>
    <source>
        <strain evidence="1">LZ3.2</strain>
        <tissue evidence="1">Leaf</tissue>
    </source>
</reference>
<protein>
    <submittedName>
        <fullName evidence="1">Uncharacterized protein</fullName>
    </submittedName>
</protein>
<organism evidence="1 2">
    <name type="scientific">Solanum commersonii</name>
    <name type="common">Commerson's wild potato</name>
    <name type="synonym">Commerson's nightshade</name>
    <dbReference type="NCBI Taxonomy" id="4109"/>
    <lineage>
        <taxon>Eukaryota</taxon>
        <taxon>Viridiplantae</taxon>
        <taxon>Streptophyta</taxon>
        <taxon>Embryophyta</taxon>
        <taxon>Tracheophyta</taxon>
        <taxon>Spermatophyta</taxon>
        <taxon>Magnoliopsida</taxon>
        <taxon>eudicotyledons</taxon>
        <taxon>Gunneridae</taxon>
        <taxon>Pentapetalae</taxon>
        <taxon>asterids</taxon>
        <taxon>lamiids</taxon>
        <taxon>Solanales</taxon>
        <taxon>Solanaceae</taxon>
        <taxon>Solanoideae</taxon>
        <taxon>Solaneae</taxon>
        <taxon>Solanum</taxon>
    </lineage>
</organism>
<gene>
    <name evidence="1" type="ORF">H5410_036274</name>
</gene>
<accession>A0A9J5Y4W4</accession>
<sequence length="73" mass="8472">MTSKPNLKDKPLSTSIFVQTKDRYEMKPPETYLQAVLPIMALDKEYECFGVPNLVKPCYTNHNYVETEYPLKA</sequence>
<keyword evidence="2" id="KW-1185">Reference proteome</keyword>
<dbReference type="EMBL" id="JACXVP010000007">
    <property type="protein sequence ID" value="KAG5595042.1"/>
    <property type="molecule type" value="Genomic_DNA"/>
</dbReference>
<evidence type="ECO:0000313" key="2">
    <source>
        <dbReference type="Proteomes" id="UP000824120"/>
    </source>
</evidence>
<comment type="caution">
    <text evidence="1">The sequence shown here is derived from an EMBL/GenBank/DDBJ whole genome shotgun (WGS) entry which is preliminary data.</text>
</comment>
<name>A0A9J5Y4W4_SOLCO</name>